<comment type="caution">
    <text evidence="3">The sequence shown here is derived from an EMBL/GenBank/DDBJ whole genome shotgun (WGS) entry which is preliminary data.</text>
</comment>
<accession>A0A9D9ELJ4</accession>
<keyword evidence="1" id="KW-1133">Transmembrane helix</keyword>
<evidence type="ECO:0000313" key="3">
    <source>
        <dbReference type="EMBL" id="MBO8449728.1"/>
    </source>
</evidence>
<feature type="transmembrane region" description="Helical" evidence="1">
    <location>
        <begin position="312"/>
        <end position="333"/>
    </location>
</feature>
<feature type="chain" id="PRO_5038736840" description="FecR protein domain-containing protein" evidence="2">
    <location>
        <begin position="32"/>
        <end position="334"/>
    </location>
</feature>
<feature type="signal peptide" evidence="2">
    <location>
        <begin position="1"/>
        <end position="31"/>
    </location>
</feature>
<keyword evidence="1" id="KW-0472">Membrane</keyword>
<dbReference type="EMBL" id="JADIMS010000021">
    <property type="protein sequence ID" value="MBO8449728.1"/>
    <property type="molecule type" value="Genomic_DNA"/>
</dbReference>
<evidence type="ECO:0008006" key="5">
    <source>
        <dbReference type="Google" id="ProtNLM"/>
    </source>
</evidence>
<sequence>MENKRHPAYFLPFFRPAFCALFLLAAVSRAAAVPGSVAEASGGEFSVTREGTGHVFHASATAQLPLELQEGDIVKTGSGTSLRIRDASGADVFLGENTAFFLRPEDYPAGNAGGAALQAGGELFYGRMRVVSPAGQPGPKILVSSLTVVPDPDADFACDMLYTASSGGEAAVSCFSGSAAVYRQTGDPAPVSGGGVPSPVTLHAREMLRSSPDTGASAAVPPSVEPVPDAVLSFWDIPRPEPAENLPAAEPSVPMQERILPETVQPSPSRPFFTKNSLRTGGALLFFGGFLLSGAAMYVMLNETAPGAVKPLGVSSALLLSSGLITLMLSGFAD</sequence>
<keyword evidence="2" id="KW-0732">Signal</keyword>
<reference evidence="3" key="2">
    <citation type="journal article" date="2021" name="PeerJ">
        <title>Extensive microbial diversity within the chicken gut microbiome revealed by metagenomics and culture.</title>
        <authorList>
            <person name="Gilroy R."/>
            <person name="Ravi A."/>
            <person name="Getino M."/>
            <person name="Pursley I."/>
            <person name="Horton D.L."/>
            <person name="Alikhan N.F."/>
            <person name="Baker D."/>
            <person name="Gharbi K."/>
            <person name="Hall N."/>
            <person name="Watson M."/>
            <person name="Adriaenssens E.M."/>
            <person name="Foster-Nyarko E."/>
            <person name="Jarju S."/>
            <person name="Secka A."/>
            <person name="Antonio M."/>
            <person name="Oren A."/>
            <person name="Chaudhuri R.R."/>
            <person name="La Ragione R."/>
            <person name="Hildebrand F."/>
            <person name="Pallen M.J."/>
        </authorList>
    </citation>
    <scope>NUCLEOTIDE SEQUENCE</scope>
    <source>
        <strain evidence="3">B3-4054</strain>
    </source>
</reference>
<protein>
    <recommendedName>
        <fullName evidence="5">FecR protein domain-containing protein</fullName>
    </recommendedName>
</protein>
<proteinExistence type="predicted"/>
<dbReference type="AlphaFoldDB" id="A0A9D9ELJ4"/>
<keyword evidence="1" id="KW-0812">Transmembrane</keyword>
<name>A0A9D9ELJ4_9SPIR</name>
<evidence type="ECO:0000256" key="1">
    <source>
        <dbReference type="SAM" id="Phobius"/>
    </source>
</evidence>
<reference evidence="3" key="1">
    <citation type="submission" date="2020-10" db="EMBL/GenBank/DDBJ databases">
        <authorList>
            <person name="Gilroy R."/>
        </authorList>
    </citation>
    <scope>NUCLEOTIDE SEQUENCE</scope>
    <source>
        <strain evidence="3">B3-4054</strain>
    </source>
</reference>
<evidence type="ECO:0000256" key="2">
    <source>
        <dbReference type="SAM" id="SignalP"/>
    </source>
</evidence>
<feature type="transmembrane region" description="Helical" evidence="1">
    <location>
        <begin position="281"/>
        <end position="300"/>
    </location>
</feature>
<gene>
    <name evidence="3" type="ORF">IAA96_01325</name>
</gene>
<dbReference type="Proteomes" id="UP000823616">
    <property type="component" value="Unassembled WGS sequence"/>
</dbReference>
<evidence type="ECO:0000313" key="4">
    <source>
        <dbReference type="Proteomes" id="UP000823616"/>
    </source>
</evidence>
<organism evidence="3 4">
    <name type="scientific">Candidatus Avitreponema avistercoris</name>
    <dbReference type="NCBI Taxonomy" id="2840705"/>
    <lineage>
        <taxon>Bacteria</taxon>
        <taxon>Pseudomonadati</taxon>
        <taxon>Spirochaetota</taxon>
        <taxon>Spirochaetia</taxon>
        <taxon>Spirochaetales</taxon>
        <taxon>Candidatus Avitreponema</taxon>
    </lineage>
</organism>